<protein>
    <submittedName>
        <fullName evidence="1">Uncharacterized protein</fullName>
    </submittedName>
</protein>
<gene>
    <name evidence="1" type="ORF">S01H1_31090</name>
</gene>
<sequence length="54" mass="6102">MYDQTAREIVHAWEEGTRPQPISNGKELYSVGTAFLYRCFGARPLAAKLFNALI</sequence>
<reference evidence="1" key="1">
    <citation type="journal article" date="2014" name="Front. Microbiol.">
        <title>High frequency of phylogenetically diverse reductive dehalogenase-homologous genes in deep subseafloor sedimentary metagenomes.</title>
        <authorList>
            <person name="Kawai M."/>
            <person name="Futagami T."/>
            <person name="Toyoda A."/>
            <person name="Takaki Y."/>
            <person name="Nishi S."/>
            <person name="Hori S."/>
            <person name="Arai W."/>
            <person name="Tsubouchi T."/>
            <person name="Morono Y."/>
            <person name="Uchiyama I."/>
            <person name="Ito T."/>
            <person name="Fujiyama A."/>
            <person name="Inagaki F."/>
            <person name="Takami H."/>
        </authorList>
    </citation>
    <scope>NUCLEOTIDE SEQUENCE</scope>
    <source>
        <strain evidence="1">Expedition CK06-06</strain>
    </source>
</reference>
<feature type="non-terminal residue" evidence="1">
    <location>
        <position position="54"/>
    </location>
</feature>
<dbReference type="AlphaFoldDB" id="X0T332"/>
<name>X0T332_9ZZZZ</name>
<accession>X0T332</accession>
<proteinExistence type="predicted"/>
<dbReference type="EMBL" id="BARS01019164">
    <property type="protein sequence ID" value="GAF87903.1"/>
    <property type="molecule type" value="Genomic_DNA"/>
</dbReference>
<organism evidence="1">
    <name type="scientific">marine sediment metagenome</name>
    <dbReference type="NCBI Taxonomy" id="412755"/>
    <lineage>
        <taxon>unclassified sequences</taxon>
        <taxon>metagenomes</taxon>
        <taxon>ecological metagenomes</taxon>
    </lineage>
</organism>
<evidence type="ECO:0000313" key="1">
    <source>
        <dbReference type="EMBL" id="GAF87903.1"/>
    </source>
</evidence>
<comment type="caution">
    <text evidence="1">The sequence shown here is derived from an EMBL/GenBank/DDBJ whole genome shotgun (WGS) entry which is preliminary data.</text>
</comment>